<organism evidence="1 2">
    <name type="scientific">Aspergillus uvarum CBS 121591</name>
    <dbReference type="NCBI Taxonomy" id="1448315"/>
    <lineage>
        <taxon>Eukaryota</taxon>
        <taxon>Fungi</taxon>
        <taxon>Dikarya</taxon>
        <taxon>Ascomycota</taxon>
        <taxon>Pezizomycotina</taxon>
        <taxon>Eurotiomycetes</taxon>
        <taxon>Eurotiomycetidae</taxon>
        <taxon>Eurotiales</taxon>
        <taxon>Aspergillaceae</taxon>
        <taxon>Aspergillus</taxon>
        <taxon>Aspergillus subgen. Circumdati</taxon>
    </lineage>
</organism>
<dbReference type="AlphaFoldDB" id="A0A319CG93"/>
<protein>
    <submittedName>
        <fullName evidence="1">Uncharacterized protein</fullName>
    </submittedName>
</protein>
<dbReference type="OrthoDB" id="4188455at2759"/>
<dbReference type="EMBL" id="KZ821685">
    <property type="protein sequence ID" value="PYH84224.1"/>
    <property type="molecule type" value="Genomic_DNA"/>
</dbReference>
<dbReference type="VEuPathDB" id="FungiDB:BO82DRAFT_352202"/>
<accession>A0A319CG93</accession>
<reference evidence="1 2" key="1">
    <citation type="submission" date="2016-12" db="EMBL/GenBank/DDBJ databases">
        <title>The genomes of Aspergillus section Nigri reveals drivers in fungal speciation.</title>
        <authorList>
            <consortium name="DOE Joint Genome Institute"/>
            <person name="Vesth T.C."/>
            <person name="Nybo J."/>
            <person name="Theobald S."/>
            <person name="Brandl J."/>
            <person name="Frisvad J.C."/>
            <person name="Nielsen K.F."/>
            <person name="Lyhne E.K."/>
            <person name="Kogle M.E."/>
            <person name="Kuo A."/>
            <person name="Riley R."/>
            <person name="Clum A."/>
            <person name="Nolan M."/>
            <person name="Lipzen A."/>
            <person name="Salamov A."/>
            <person name="Henrissat B."/>
            <person name="Wiebenga A."/>
            <person name="De Vries R.P."/>
            <person name="Grigoriev I.V."/>
            <person name="Mortensen U.H."/>
            <person name="Andersen M.R."/>
            <person name="Baker S.E."/>
        </authorList>
    </citation>
    <scope>NUCLEOTIDE SEQUENCE [LARGE SCALE GENOMIC DNA]</scope>
    <source>
        <strain evidence="1 2">CBS 121591</strain>
    </source>
</reference>
<keyword evidence="2" id="KW-1185">Reference proteome</keyword>
<proteinExistence type="predicted"/>
<evidence type="ECO:0000313" key="2">
    <source>
        <dbReference type="Proteomes" id="UP000248340"/>
    </source>
</evidence>
<dbReference type="GeneID" id="37137368"/>
<dbReference type="RefSeq" id="XP_025494424.1">
    <property type="nucleotide sequence ID" value="XM_025634627.1"/>
</dbReference>
<dbReference type="Proteomes" id="UP000248340">
    <property type="component" value="Unassembled WGS sequence"/>
</dbReference>
<sequence length="58" mass="6542">MLQFLGTRGLATVSDSPLDKKVEMTNLEKVSGGRPLMKASRALGWLRVCEYRIWNTIC</sequence>
<gene>
    <name evidence="1" type="ORF">BO82DRAFT_352202</name>
</gene>
<name>A0A319CG93_9EURO</name>
<evidence type="ECO:0000313" key="1">
    <source>
        <dbReference type="EMBL" id="PYH84224.1"/>
    </source>
</evidence>